<accession>C0EMY9</accession>
<protein>
    <submittedName>
        <fullName evidence="1">Uncharacterized protein</fullName>
    </submittedName>
</protein>
<dbReference type="Proteomes" id="UP000004457">
    <property type="component" value="Unassembled WGS sequence"/>
</dbReference>
<comment type="caution">
    <text evidence="1">The sequence shown here is derived from an EMBL/GenBank/DDBJ whole genome shotgun (WGS) entry which is preliminary data.</text>
</comment>
<proteinExistence type="predicted"/>
<keyword evidence="2" id="KW-1185">Reference proteome</keyword>
<gene>
    <name evidence="1" type="ORF">NEIFLAOT_01320</name>
</gene>
<name>C0EMY9_NEIFL</name>
<sequence length="47" mass="5288">MFFGHAAYPFVGFNAHGGCPGVRVVWKFFRINTTAFRQACSLMFQTA</sequence>
<evidence type="ECO:0000313" key="1">
    <source>
        <dbReference type="EMBL" id="EEG33612.1"/>
    </source>
</evidence>
<organism evidence="1 2">
    <name type="scientific">Neisseria flavescens NRL30031/H210</name>
    <dbReference type="NCBI Taxonomy" id="546264"/>
    <lineage>
        <taxon>Bacteria</taxon>
        <taxon>Pseudomonadati</taxon>
        <taxon>Pseudomonadota</taxon>
        <taxon>Betaproteobacteria</taxon>
        <taxon>Neisseriales</taxon>
        <taxon>Neisseriaceae</taxon>
        <taxon>Neisseria</taxon>
    </lineage>
</organism>
<dbReference type="AlphaFoldDB" id="C0EMY9"/>
<dbReference type="EMBL" id="ACEN01000062">
    <property type="protein sequence ID" value="EEG33612.1"/>
    <property type="molecule type" value="Genomic_DNA"/>
</dbReference>
<evidence type="ECO:0000313" key="2">
    <source>
        <dbReference type="Proteomes" id="UP000004457"/>
    </source>
</evidence>
<reference evidence="1 2" key="1">
    <citation type="submission" date="2009-01" db="EMBL/GenBank/DDBJ databases">
        <authorList>
            <person name="Fulton L."/>
            <person name="Clifton S."/>
            <person name="Chinwalla A.T."/>
            <person name="Mitreva M."/>
            <person name="Sodergren E."/>
            <person name="Weinstock G."/>
            <person name="Clifton S."/>
            <person name="Dooling D.J."/>
            <person name="Fulton B."/>
            <person name="Minx P."/>
            <person name="Pepin K.H."/>
            <person name="Johnson M."/>
            <person name="Bhonagiri V."/>
            <person name="Nash W.E."/>
            <person name="Mardis E.R."/>
            <person name="Wilson R.K."/>
        </authorList>
    </citation>
    <scope>NUCLEOTIDE SEQUENCE [LARGE SCALE GENOMIC DNA]</scope>
    <source>
        <strain evidence="1 2">NRL30031/H210</strain>
    </source>
</reference>